<dbReference type="AlphaFoldDB" id="A0A7G5C454"/>
<dbReference type="InterPro" id="IPR013529">
    <property type="entry name" value="Glyco_hydro_42_N"/>
</dbReference>
<comment type="similarity">
    <text evidence="2 8">Belongs to the glycosyl hydrolase 42 family.</text>
</comment>
<dbReference type="Proteomes" id="UP000515679">
    <property type="component" value="Chromosome"/>
</dbReference>
<dbReference type="Gene3D" id="3.40.50.880">
    <property type="match status" value="1"/>
</dbReference>
<organism evidence="14 15">
    <name type="scientific">Cohnella cholangitidis</name>
    <dbReference type="NCBI Taxonomy" id="2598458"/>
    <lineage>
        <taxon>Bacteria</taxon>
        <taxon>Bacillati</taxon>
        <taxon>Bacillota</taxon>
        <taxon>Bacilli</taxon>
        <taxon>Bacillales</taxon>
        <taxon>Paenibacillaceae</taxon>
        <taxon>Cohnella</taxon>
    </lineage>
</organism>
<dbReference type="InterPro" id="IPR003476">
    <property type="entry name" value="Glyco_hydro_42"/>
</dbReference>
<keyword evidence="5 8" id="KW-0378">Hydrolase</keyword>
<evidence type="ECO:0000256" key="6">
    <source>
        <dbReference type="ARBA" id="ARBA00022833"/>
    </source>
</evidence>
<evidence type="ECO:0000256" key="9">
    <source>
        <dbReference type="PIRSR" id="PIRSR001084-1"/>
    </source>
</evidence>
<evidence type="ECO:0000256" key="5">
    <source>
        <dbReference type="ARBA" id="ARBA00022801"/>
    </source>
</evidence>
<keyword evidence="7 8" id="KW-0326">Glycosidase</keyword>
<dbReference type="GO" id="GO:0009341">
    <property type="term" value="C:beta-galactosidase complex"/>
    <property type="evidence" value="ECO:0007669"/>
    <property type="project" value="InterPro"/>
</dbReference>
<dbReference type="GO" id="GO:0046872">
    <property type="term" value="F:metal ion binding"/>
    <property type="evidence" value="ECO:0007669"/>
    <property type="project" value="UniProtKB-KW"/>
</dbReference>
<feature type="binding site" evidence="10">
    <location>
        <position position="146"/>
    </location>
    <ligand>
        <name>substrate</name>
    </ligand>
</feature>
<evidence type="ECO:0000259" key="11">
    <source>
        <dbReference type="Pfam" id="PF02449"/>
    </source>
</evidence>
<dbReference type="InterPro" id="IPR013739">
    <property type="entry name" value="Beta_galactosidase_C"/>
</dbReference>
<feature type="binding site" evidence="10">
    <location>
        <position position="108"/>
    </location>
    <ligand>
        <name>substrate</name>
    </ligand>
</feature>
<evidence type="ECO:0000259" key="12">
    <source>
        <dbReference type="Pfam" id="PF08532"/>
    </source>
</evidence>
<evidence type="ECO:0000256" key="1">
    <source>
        <dbReference type="ARBA" id="ARBA00001412"/>
    </source>
</evidence>
<evidence type="ECO:0000313" key="14">
    <source>
        <dbReference type="EMBL" id="QMV43988.1"/>
    </source>
</evidence>
<keyword evidence="15" id="KW-1185">Reference proteome</keyword>
<keyword evidence="4" id="KW-0479">Metal-binding</keyword>
<dbReference type="GO" id="GO:0004565">
    <property type="term" value="F:beta-galactosidase activity"/>
    <property type="evidence" value="ECO:0007669"/>
    <property type="project" value="UniProtKB-EC"/>
</dbReference>
<dbReference type="GO" id="GO:0006012">
    <property type="term" value="P:galactose metabolic process"/>
    <property type="evidence" value="ECO:0007669"/>
    <property type="project" value="InterPro"/>
</dbReference>
<evidence type="ECO:0000256" key="8">
    <source>
        <dbReference type="PIRNR" id="PIRNR001084"/>
    </source>
</evidence>
<dbReference type="EMBL" id="CP041969">
    <property type="protein sequence ID" value="QMV43988.1"/>
    <property type="molecule type" value="Genomic_DNA"/>
</dbReference>
<dbReference type="InterPro" id="IPR013780">
    <property type="entry name" value="Glyco_hydro_b"/>
</dbReference>
<feature type="domain" description="Beta-galactosidase trimerisation" evidence="12">
    <location>
        <begin position="421"/>
        <end position="589"/>
    </location>
</feature>
<dbReference type="CDD" id="cd03143">
    <property type="entry name" value="A4_beta-galactosidase_middle_domain"/>
    <property type="match status" value="1"/>
</dbReference>
<feature type="active site" description="Nucleophile" evidence="9">
    <location>
        <position position="303"/>
    </location>
</feature>
<protein>
    <recommendedName>
        <fullName evidence="3 8">Beta-galactosidase</fullName>
        <shortName evidence="8">Beta-gal</shortName>
        <ecNumber evidence="3 8">3.2.1.23</ecNumber>
    </recommendedName>
</protein>
<feature type="domain" description="Glycoside hydrolase family 42 N-terminal" evidence="11">
    <location>
        <begin position="11"/>
        <end position="382"/>
    </location>
</feature>
<proteinExistence type="inferred from homology"/>
<dbReference type="EC" id="3.2.1.23" evidence="3 8"/>
<evidence type="ECO:0000259" key="13">
    <source>
        <dbReference type="Pfam" id="PF08533"/>
    </source>
</evidence>
<name>A0A7G5C454_9BACL</name>
<reference evidence="14 15" key="1">
    <citation type="submission" date="2019-07" db="EMBL/GenBank/DDBJ databases">
        <authorList>
            <person name="Kim J.K."/>
            <person name="Cheong H.-M."/>
            <person name="Choi Y."/>
            <person name="Hwang K.J."/>
            <person name="Lee S."/>
            <person name="Choi C."/>
        </authorList>
    </citation>
    <scope>NUCLEOTIDE SEQUENCE [LARGE SCALE GENOMIC DNA]</scope>
    <source>
        <strain evidence="14 15">KS 22</strain>
    </source>
</reference>
<accession>A0A7G5C454</accession>
<dbReference type="PANTHER" id="PTHR36447:SF2">
    <property type="entry name" value="BETA-GALACTOSIDASE YESZ"/>
    <property type="match status" value="1"/>
</dbReference>
<feature type="active site" description="Proton donor" evidence="9">
    <location>
        <position position="147"/>
    </location>
</feature>
<dbReference type="Gene3D" id="2.60.40.1180">
    <property type="entry name" value="Golgi alpha-mannosidase II"/>
    <property type="match status" value="1"/>
</dbReference>
<dbReference type="Pfam" id="PF08532">
    <property type="entry name" value="Glyco_hydro_42M"/>
    <property type="match status" value="1"/>
</dbReference>
<dbReference type="RefSeq" id="WP_182300220.1">
    <property type="nucleotide sequence ID" value="NZ_CP041969.1"/>
</dbReference>
<comment type="catalytic activity">
    <reaction evidence="1 8">
        <text>Hydrolysis of terminal non-reducing beta-D-galactose residues in beta-D-galactosides.</text>
        <dbReference type="EC" id="3.2.1.23"/>
    </reaction>
</comment>
<evidence type="ECO:0000256" key="2">
    <source>
        <dbReference type="ARBA" id="ARBA00005940"/>
    </source>
</evidence>
<dbReference type="SUPFAM" id="SSF51445">
    <property type="entry name" value="(Trans)glycosidases"/>
    <property type="match status" value="1"/>
</dbReference>
<evidence type="ECO:0000256" key="7">
    <source>
        <dbReference type="ARBA" id="ARBA00023295"/>
    </source>
</evidence>
<keyword evidence="6" id="KW-0862">Zinc</keyword>
<dbReference type="InterPro" id="IPR013738">
    <property type="entry name" value="Beta_galactosidase_Trimer"/>
</dbReference>
<dbReference type="PANTHER" id="PTHR36447">
    <property type="entry name" value="BETA-GALACTOSIDASE GANA"/>
    <property type="match status" value="1"/>
</dbReference>
<dbReference type="PIRSF" id="PIRSF001084">
    <property type="entry name" value="B-galactosidase"/>
    <property type="match status" value="1"/>
</dbReference>
<dbReference type="InterPro" id="IPR017853">
    <property type="entry name" value="GH"/>
</dbReference>
<dbReference type="InterPro" id="IPR029062">
    <property type="entry name" value="Class_I_gatase-like"/>
</dbReference>
<evidence type="ECO:0000256" key="3">
    <source>
        <dbReference type="ARBA" id="ARBA00012756"/>
    </source>
</evidence>
<sequence>MIANEFLFGVCYYPEHWEKSDIDEDLQRIKQCGMNVVRLGEFSWHSFEPEDSVYDFSFLTKIVKKCAEYGLAVILGTPTAAPPAWLIRKHPEALAVTFDRQVMQHGSRRYTNYTAESFRSYSLRIVERMAECYKDEPNVIGWQIDNEFHCHIHESYADSDFKAFREWLKRKYGSIMQVNKAWGTVFWGQGYNCWEEVNGPLPTPAKMNPSMLLDYKRFLSDMTIEYAGIQSEALRRITPDKFITHNGIFKNLDYAKLTELTLDFLSYDSYPTFGEMEKRGAGRGWNRPLSKVRGVSDKFLVLEQQTGPGGQLTYMTPAPEPGQIRLWTYQSIGNGAVGIVYFRWRTCTVGAEQQWHGILDYDSLPNRRYMEVQQIGEEMKRIGALLKHAKVRNQAAYLLDFDNELNSTVETYLQDIVSEEASALFAVCDTNQFGLDYISDIDRIGDYKVIFYLHPSISSPIVAEKLAAFVSAGGTLVMGARSGYKTEWNHCLRQPLPGVFQALAGVMVEEHTILSKDHEHRIDINGESIIPEKFIEMLSPVAARPIAYYTSRHYQGKPALTVNEIGNGRTIYFGSYFNQASFRKVLDLVRSELPASPFIRIPEEVQISNMTHEGKWYYMLLNYGNSEANLDLGAAYTDLITGEEIKNRLPPYGVAIVEVL</sequence>
<evidence type="ECO:0000256" key="4">
    <source>
        <dbReference type="ARBA" id="ARBA00022723"/>
    </source>
</evidence>
<dbReference type="SUPFAM" id="SSF52317">
    <property type="entry name" value="Class I glutamine amidotransferase-like"/>
    <property type="match status" value="1"/>
</dbReference>
<evidence type="ECO:0000313" key="15">
    <source>
        <dbReference type="Proteomes" id="UP000515679"/>
    </source>
</evidence>
<dbReference type="Pfam" id="PF02449">
    <property type="entry name" value="Glyco_hydro_42"/>
    <property type="match status" value="1"/>
</dbReference>
<dbReference type="Gene3D" id="3.20.20.80">
    <property type="entry name" value="Glycosidases"/>
    <property type="match status" value="1"/>
</dbReference>
<feature type="domain" description="Beta-galactosidase C-terminal" evidence="13">
    <location>
        <begin position="613"/>
        <end position="657"/>
    </location>
</feature>
<dbReference type="Pfam" id="PF08533">
    <property type="entry name" value="Glyco_hydro_42C"/>
    <property type="match status" value="1"/>
</dbReference>
<gene>
    <name evidence="14" type="ORF">FPL14_24540</name>
</gene>
<dbReference type="KEGG" id="cchl:FPL14_24540"/>
<evidence type="ECO:0000256" key="10">
    <source>
        <dbReference type="PIRSR" id="PIRSR001084-2"/>
    </source>
</evidence>